<keyword evidence="8" id="KW-1185">Reference proteome</keyword>
<name>A0A077LUM8_9MICO</name>
<feature type="transmembrane region" description="Helical" evidence="5">
    <location>
        <begin position="25"/>
        <end position="46"/>
    </location>
</feature>
<organism evidence="7 8">
    <name type="scientific">Nostocoides japonicum T1-X7</name>
    <dbReference type="NCBI Taxonomy" id="1194083"/>
    <lineage>
        <taxon>Bacteria</taxon>
        <taxon>Bacillati</taxon>
        <taxon>Actinomycetota</taxon>
        <taxon>Actinomycetes</taxon>
        <taxon>Micrococcales</taxon>
        <taxon>Intrasporangiaceae</taxon>
        <taxon>Nostocoides</taxon>
    </lineage>
</organism>
<gene>
    <name evidence="7" type="ORF">BN12_2020003</name>
</gene>
<dbReference type="AlphaFoldDB" id="A0A077LUM8"/>
<dbReference type="RefSeq" id="WP_235432451.1">
    <property type="nucleotide sequence ID" value="NZ_HF570958.1"/>
</dbReference>
<comment type="subcellular location">
    <subcellularLocation>
        <location evidence="1">Membrane</location>
        <topology evidence="1">Multi-pass membrane protein</topology>
    </subcellularLocation>
</comment>
<feature type="transmembrane region" description="Helical" evidence="5">
    <location>
        <begin position="345"/>
        <end position="365"/>
    </location>
</feature>
<dbReference type="STRING" id="1194083.BN12_2020003"/>
<sequence length="390" mass="40801">MSTRQPAWAVVMRREVVAKVTDKSFVVGTLVTLALIVGMLGLQVYLSDRTKSYDVVATASSRVMADDVAHSATAADDKVRVTVRTVPDDAAARAAVHGGDADAWLHESDGAWVVTGRTQVPDALRTAAEQAVRTAVLADNAAAAGTTVEALERGSTVTVTQLVGDKDRTDLAKAVGFAMAFLFYLAAIGFGLTLAGSVVEEKQSRIVEIIAAAIPIRQLLLGKVLGNSILALAQMCLYAAVGLVGLSFTSLGGLLPGITGPIVWFVGFFAVGFLAVACLYAAAGALASRSEDLQNTSMPMTMGLVIVFLGAMLATGQWQVVLSYVPPFSAILMPSRMLQGGVPLWEPLVALAGLVAFCAVAIVVGERIYRRSLLKTGGRVSFRAAWSAAD</sequence>
<evidence type="ECO:0000259" key="6">
    <source>
        <dbReference type="Pfam" id="PF12698"/>
    </source>
</evidence>
<feature type="transmembrane region" description="Helical" evidence="5">
    <location>
        <begin position="262"/>
        <end position="283"/>
    </location>
</feature>
<evidence type="ECO:0000256" key="3">
    <source>
        <dbReference type="ARBA" id="ARBA00022989"/>
    </source>
</evidence>
<evidence type="ECO:0000256" key="4">
    <source>
        <dbReference type="ARBA" id="ARBA00023136"/>
    </source>
</evidence>
<dbReference type="GO" id="GO:0140359">
    <property type="term" value="F:ABC-type transporter activity"/>
    <property type="evidence" value="ECO:0007669"/>
    <property type="project" value="InterPro"/>
</dbReference>
<comment type="caution">
    <text evidence="7">The sequence shown here is derived from an EMBL/GenBank/DDBJ whole genome shotgun (WGS) entry which is preliminary data.</text>
</comment>
<evidence type="ECO:0000256" key="5">
    <source>
        <dbReference type="SAM" id="Phobius"/>
    </source>
</evidence>
<dbReference type="PANTHER" id="PTHR43471">
    <property type="entry name" value="ABC TRANSPORTER PERMEASE"/>
    <property type="match status" value="1"/>
</dbReference>
<feature type="domain" description="ABC-2 type transporter transmembrane" evidence="6">
    <location>
        <begin position="23"/>
        <end position="364"/>
    </location>
</feature>
<feature type="transmembrane region" description="Helical" evidence="5">
    <location>
        <begin position="174"/>
        <end position="194"/>
    </location>
</feature>
<dbReference type="GO" id="GO:0016020">
    <property type="term" value="C:membrane"/>
    <property type="evidence" value="ECO:0007669"/>
    <property type="project" value="UniProtKB-SubCell"/>
</dbReference>
<dbReference type="InterPro" id="IPR013525">
    <property type="entry name" value="ABC2_TM"/>
</dbReference>
<reference evidence="7 8" key="1">
    <citation type="journal article" date="2013" name="ISME J.">
        <title>A metabolic model for members of the genus Tetrasphaera involved in enhanced biological phosphorus removal.</title>
        <authorList>
            <person name="Kristiansen R."/>
            <person name="Nguyen H.T.T."/>
            <person name="Saunders A.M."/>
            <person name="Nielsen J.L."/>
            <person name="Wimmer R."/>
            <person name="Le V.Q."/>
            <person name="McIlroy S.J."/>
            <person name="Petrovski S."/>
            <person name="Seviour R.J."/>
            <person name="Calteau A."/>
            <person name="Nielsen K.L."/>
            <person name="Nielsen P.H."/>
        </authorList>
    </citation>
    <scope>NUCLEOTIDE SEQUENCE [LARGE SCALE GENOMIC DNA]</scope>
    <source>
        <strain evidence="7 8">T1-X7</strain>
    </source>
</reference>
<feature type="transmembrane region" description="Helical" evidence="5">
    <location>
        <begin position="304"/>
        <end position="325"/>
    </location>
</feature>
<proteinExistence type="predicted"/>
<dbReference type="Pfam" id="PF12698">
    <property type="entry name" value="ABC2_membrane_3"/>
    <property type="match status" value="1"/>
</dbReference>
<protein>
    <submittedName>
        <fullName evidence="7">Putative ABC transporter permease</fullName>
    </submittedName>
</protein>
<evidence type="ECO:0000313" key="7">
    <source>
        <dbReference type="EMBL" id="CCH77578.1"/>
    </source>
</evidence>
<accession>A0A077LUM8</accession>
<evidence type="ECO:0000256" key="1">
    <source>
        <dbReference type="ARBA" id="ARBA00004141"/>
    </source>
</evidence>
<evidence type="ECO:0000256" key="2">
    <source>
        <dbReference type="ARBA" id="ARBA00022692"/>
    </source>
</evidence>
<dbReference type="EMBL" id="CAJB01000116">
    <property type="protein sequence ID" value="CCH77578.1"/>
    <property type="molecule type" value="Genomic_DNA"/>
</dbReference>
<evidence type="ECO:0000313" key="8">
    <source>
        <dbReference type="Proteomes" id="UP000035721"/>
    </source>
</evidence>
<keyword evidence="2 5" id="KW-0812">Transmembrane</keyword>
<keyword evidence="3 5" id="KW-1133">Transmembrane helix</keyword>
<dbReference type="Proteomes" id="UP000035721">
    <property type="component" value="Unassembled WGS sequence"/>
</dbReference>
<keyword evidence="4 5" id="KW-0472">Membrane</keyword>